<keyword evidence="11" id="KW-1133">Transmembrane helix</keyword>
<dbReference type="SUPFAM" id="SSF52833">
    <property type="entry name" value="Thioredoxin-like"/>
    <property type="match status" value="1"/>
</dbReference>
<evidence type="ECO:0000256" key="3">
    <source>
        <dbReference type="ARBA" id="ARBA00022723"/>
    </source>
</evidence>
<keyword evidence="6 8" id="KW-0496">Mitochondrion</keyword>
<comment type="subcellular location">
    <subcellularLocation>
        <location evidence="1 8">Mitochondrion inner membrane</location>
    </subcellularLocation>
</comment>
<keyword evidence="14" id="KW-1185">Reference proteome</keyword>
<keyword evidence="4 8" id="KW-0999">Mitochondrion inner membrane</keyword>
<reference evidence="13 14" key="1">
    <citation type="submission" date="2020-01" db="EMBL/GenBank/DDBJ databases">
        <authorList>
            <person name="Gupta K D."/>
        </authorList>
    </citation>
    <scope>NUCLEOTIDE SEQUENCE [LARGE SCALE GENOMIC DNA]</scope>
</reference>
<keyword evidence="3 9" id="KW-0479">Metal-binding</keyword>
<accession>A0A8S0XT54</accession>
<feature type="transmembrane region" description="Helical" evidence="11">
    <location>
        <begin position="79"/>
        <end position="101"/>
    </location>
</feature>
<dbReference type="GO" id="GO:0005507">
    <property type="term" value="F:copper ion binding"/>
    <property type="evidence" value="ECO:0007669"/>
    <property type="project" value="InterPro"/>
</dbReference>
<feature type="disulfide bond" description="Redox-active" evidence="10">
    <location>
        <begin position="159"/>
        <end position="163"/>
    </location>
</feature>
<dbReference type="PANTHER" id="PTHR12151:SF5">
    <property type="entry name" value="AT19154P"/>
    <property type="match status" value="1"/>
</dbReference>
<dbReference type="Proteomes" id="UP000467700">
    <property type="component" value="Unassembled WGS sequence"/>
</dbReference>
<keyword evidence="11" id="KW-0812">Transmembrane</keyword>
<dbReference type="FunFam" id="3.40.30.10:FF:000013">
    <property type="entry name" value="Blast:Protein SCO1 homolog, mitochondrial"/>
    <property type="match status" value="1"/>
</dbReference>
<evidence type="ECO:0000313" key="13">
    <source>
        <dbReference type="EMBL" id="CAA7270743.1"/>
    </source>
</evidence>
<evidence type="ECO:0000256" key="9">
    <source>
        <dbReference type="PIRSR" id="PIRSR037736-1"/>
    </source>
</evidence>
<feature type="binding site" evidence="9">
    <location>
        <position position="163"/>
    </location>
    <ligand>
        <name>Cu cation</name>
        <dbReference type="ChEBI" id="CHEBI:23378"/>
    </ligand>
</feature>
<dbReference type="InterPro" id="IPR036249">
    <property type="entry name" value="Thioredoxin-like_sf"/>
</dbReference>
<keyword evidence="7 11" id="KW-0472">Membrane</keyword>
<dbReference type="PANTHER" id="PTHR12151">
    <property type="entry name" value="ELECTRON TRANSPORT PROTIN SCO1/SENC FAMILY MEMBER"/>
    <property type="match status" value="1"/>
</dbReference>
<organism evidence="13 14">
    <name type="scientific">Cyclocybe aegerita</name>
    <name type="common">Black poplar mushroom</name>
    <name type="synonym">Agrocybe aegerita</name>
    <dbReference type="NCBI Taxonomy" id="1973307"/>
    <lineage>
        <taxon>Eukaryota</taxon>
        <taxon>Fungi</taxon>
        <taxon>Dikarya</taxon>
        <taxon>Basidiomycota</taxon>
        <taxon>Agaricomycotina</taxon>
        <taxon>Agaricomycetes</taxon>
        <taxon>Agaricomycetidae</taxon>
        <taxon>Agaricales</taxon>
        <taxon>Agaricineae</taxon>
        <taxon>Bolbitiaceae</taxon>
        <taxon>Cyclocybe</taxon>
    </lineage>
</organism>
<evidence type="ECO:0000256" key="5">
    <source>
        <dbReference type="ARBA" id="ARBA00023008"/>
    </source>
</evidence>
<dbReference type="CDD" id="cd02968">
    <property type="entry name" value="SCO"/>
    <property type="match status" value="1"/>
</dbReference>
<dbReference type="InterPro" id="IPR013766">
    <property type="entry name" value="Thioredoxin_domain"/>
</dbReference>
<evidence type="ECO:0000256" key="4">
    <source>
        <dbReference type="ARBA" id="ARBA00022792"/>
    </source>
</evidence>
<dbReference type="GO" id="GO:0005743">
    <property type="term" value="C:mitochondrial inner membrane"/>
    <property type="evidence" value="ECO:0007669"/>
    <property type="project" value="UniProtKB-SubCell"/>
</dbReference>
<dbReference type="AlphaFoldDB" id="A0A8S0XT54"/>
<evidence type="ECO:0000256" key="2">
    <source>
        <dbReference type="ARBA" id="ARBA00010996"/>
    </source>
</evidence>
<gene>
    <name evidence="13" type="ORF">AAE3_LOCUS12978</name>
</gene>
<proteinExistence type="inferred from homology"/>
<comment type="caution">
    <text evidence="13">The sequence shown here is derived from an EMBL/GenBank/DDBJ whole genome shotgun (WGS) entry which is preliminary data.</text>
</comment>
<evidence type="ECO:0000256" key="6">
    <source>
        <dbReference type="ARBA" id="ARBA00023128"/>
    </source>
</evidence>
<evidence type="ECO:0000259" key="12">
    <source>
        <dbReference type="PROSITE" id="PS51352"/>
    </source>
</evidence>
<dbReference type="PROSITE" id="PS51352">
    <property type="entry name" value="THIOREDOXIN_2"/>
    <property type="match status" value="1"/>
</dbReference>
<dbReference type="GO" id="GO:0006878">
    <property type="term" value="P:intracellular copper ion homeostasis"/>
    <property type="evidence" value="ECO:0007669"/>
    <property type="project" value="UniProtKB-UniRule"/>
</dbReference>
<feature type="domain" description="Thioredoxin" evidence="12">
    <location>
        <begin position="121"/>
        <end position="285"/>
    </location>
</feature>
<evidence type="ECO:0000256" key="1">
    <source>
        <dbReference type="ARBA" id="ARBA00004273"/>
    </source>
</evidence>
<feature type="binding site" evidence="9">
    <location>
        <position position="159"/>
    </location>
    <ligand>
        <name>Cu cation</name>
        <dbReference type="ChEBI" id="CHEBI:23378"/>
    </ligand>
</feature>
<name>A0A8S0XT54_CYCAE</name>
<evidence type="ECO:0000256" key="7">
    <source>
        <dbReference type="ARBA" id="ARBA00023136"/>
    </source>
</evidence>
<dbReference type="InterPro" id="IPR003782">
    <property type="entry name" value="SCO1/SenC"/>
</dbReference>
<keyword evidence="10" id="KW-1015">Disulfide bond</keyword>
<dbReference type="OrthoDB" id="270009at2759"/>
<evidence type="ECO:0000256" key="8">
    <source>
        <dbReference type="PIRNR" id="PIRNR037736"/>
    </source>
</evidence>
<dbReference type="GO" id="GO:0033617">
    <property type="term" value="P:mitochondrial respiratory chain complex IV assembly"/>
    <property type="evidence" value="ECO:0007669"/>
    <property type="project" value="TreeGrafter"/>
</dbReference>
<dbReference type="EMBL" id="CACVBS010000095">
    <property type="protein sequence ID" value="CAA7270743.1"/>
    <property type="molecule type" value="Genomic_DNA"/>
</dbReference>
<keyword evidence="5 9" id="KW-0186">Copper</keyword>
<comment type="similarity">
    <text evidence="2 8">Belongs to the SCO1/2 family.</text>
</comment>
<evidence type="ECO:0000256" key="11">
    <source>
        <dbReference type="SAM" id="Phobius"/>
    </source>
</evidence>
<evidence type="ECO:0000313" key="14">
    <source>
        <dbReference type="Proteomes" id="UP000467700"/>
    </source>
</evidence>
<sequence length="295" mass="33150">MVGCDRRDRCSSMFSLTRSTLHCCPRRVLAASWRSIHTSDGPLLTPNSLAIVRSKVKAVQKPVRTHRRTYAQFSERNTIGAFTPTAAALFVLTGIGLAVYLRNEKQRLEEEREKERALKSYGRPHIGGPFSLTTHDGKPFTQEGLLGKWSLVYFGFTNCPDICPAELDKITAVMNNIQKEHGDIFLPVFISVDPARDSPSRIAQYLRDFHPSFLGLVGAYDTTKAVCKAYRVYFSTPPNADPNGDYLVDHSIFVYLMDPKGQFVEAFGQQVTAEEVEVKINESIAQWQKETGRKV</sequence>
<feature type="binding site" evidence="9">
    <location>
        <position position="250"/>
    </location>
    <ligand>
        <name>Cu cation</name>
        <dbReference type="ChEBI" id="CHEBI:23378"/>
    </ligand>
</feature>
<dbReference type="GO" id="GO:0016531">
    <property type="term" value="F:copper chaperone activity"/>
    <property type="evidence" value="ECO:0007669"/>
    <property type="project" value="InterPro"/>
</dbReference>
<dbReference type="Pfam" id="PF02630">
    <property type="entry name" value="SCO1-SenC"/>
    <property type="match status" value="1"/>
</dbReference>
<evidence type="ECO:0000256" key="10">
    <source>
        <dbReference type="PIRSR" id="PIRSR603782-2"/>
    </source>
</evidence>
<dbReference type="InterPro" id="IPR017276">
    <property type="entry name" value="Synth_of_cyt-c-oxidase_Sco1/2"/>
</dbReference>
<dbReference type="Gene3D" id="3.40.30.10">
    <property type="entry name" value="Glutaredoxin"/>
    <property type="match status" value="1"/>
</dbReference>
<protein>
    <recommendedName>
        <fullName evidence="12">Thioredoxin domain-containing protein</fullName>
    </recommendedName>
</protein>
<dbReference type="PIRSF" id="PIRSF037736">
    <property type="entry name" value="SCO1"/>
    <property type="match status" value="1"/>
</dbReference>